<accession>A0A6S6T094</accession>
<dbReference type="Pfam" id="PF04545">
    <property type="entry name" value="Sigma70_r4"/>
    <property type="match status" value="1"/>
</dbReference>
<evidence type="ECO:0000313" key="2">
    <source>
        <dbReference type="EMBL" id="CAA6810255.1"/>
    </source>
</evidence>
<dbReference type="InterPro" id="IPR013324">
    <property type="entry name" value="RNA_pol_sigma_r3/r4-like"/>
</dbReference>
<dbReference type="InterPro" id="IPR014284">
    <property type="entry name" value="RNA_pol_sigma-70_dom"/>
</dbReference>
<evidence type="ECO:0000259" key="1">
    <source>
        <dbReference type="Pfam" id="PF04545"/>
    </source>
</evidence>
<protein>
    <recommendedName>
        <fullName evidence="1">RNA polymerase sigma-70 region 4 domain-containing protein</fullName>
    </recommendedName>
</protein>
<gene>
    <name evidence="2" type="ORF">HELGO_WM16066</name>
</gene>
<dbReference type="InterPro" id="IPR007630">
    <property type="entry name" value="RNA_pol_sigma70_r4"/>
</dbReference>
<dbReference type="SUPFAM" id="SSF88659">
    <property type="entry name" value="Sigma3 and sigma4 domains of RNA polymerase sigma factors"/>
    <property type="match status" value="1"/>
</dbReference>
<feature type="domain" description="RNA polymerase sigma-70 region 4" evidence="1">
    <location>
        <begin position="116"/>
        <end position="163"/>
    </location>
</feature>
<dbReference type="EMBL" id="CACVAR010000201">
    <property type="protein sequence ID" value="CAA6810255.1"/>
    <property type="molecule type" value="Genomic_DNA"/>
</dbReference>
<reference evidence="2" key="1">
    <citation type="submission" date="2020-01" db="EMBL/GenBank/DDBJ databases">
        <authorList>
            <person name="Meier V. D."/>
            <person name="Meier V D."/>
        </authorList>
    </citation>
    <scope>NUCLEOTIDE SEQUENCE</scope>
    <source>
        <strain evidence="2">HLG_WM_MAG_03</strain>
    </source>
</reference>
<dbReference type="NCBIfam" id="TIGR02937">
    <property type="entry name" value="sigma70-ECF"/>
    <property type="match status" value="1"/>
</dbReference>
<organism evidence="2">
    <name type="scientific">uncultured Sulfurovum sp</name>
    <dbReference type="NCBI Taxonomy" id="269237"/>
    <lineage>
        <taxon>Bacteria</taxon>
        <taxon>Pseudomonadati</taxon>
        <taxon>Campylobacterota</taxon>
        <taxon>Epsilonproteobacteria</taxon>
        <taxon>Campylobacterales</taxon>
        <taxon>Sulfurovaceae</taxon>
        <taxon>Sulfurovum</taxon>
        <taxon>environmental samples</taxon>
    </lineage>
</organism>
<name>A0A6S6T094_9BACT</name>
<dbReference type="AlphaFoldDB" id="A0A6S6T094"/>
<dbReference type="InterPro" id="IPR036388">
    <property type="entry name" value="WH-like_DNA-bd_sf"/>
</dbReference>
<sequence>MKKLENKYINEAYAYLEKWAPFFTLDEDDKQDIIFKFYKYYKPGKTPVNGFVNMLCKQLKQEKYFKQGKKRKHNGTNSIDANETTDWINYLIDDGVFKIDEEELLNERKVLIQYYMSVLTDKEKLMIDKYYLQGFNQNELAVEYGCTSQNISEIIRKGIKKIKNNIK</sequence>
<dbReference type="GO" id="GO:0006352">
    <property type="term" value="P:DNA-templated transcription initiation"/>
    <property type="evidence" value="ECO:0007669"/>
    <property type="project" value="InterPro"/>
</dbReference>
<dbReference type="GO" id="GO:0003700">
    <property type="term" value="F:DNA-binding transcription factor activity"/>
    <property type="evidence" value="ECO:0007669"/>
    <property type="project" value="InterPro"/>
</dbReference>
<dbReference type="Gene3D" id="1.10.10.10">
    <property type="entry name" value="Winged helix-like DNA-binding domain superfamily/Winged helix DNA-binding domain"/>
    <property type="match status" value="1"/>
</dbReference>
<proteinExistence type="predicted"/>